<dbReference type="KEGG" id="chq:AQ619_18435"/>
<geneLocation type="plasmid" evidence="4">
    <name>CB4 Plasmid</name>
</geneLocation>
<dbReference type="EMBL" id="CP013003">
    <property type="protein sequence ID" value="ALL15494.1"/>
    <property type="molecule type" value="Genomic_DNA"/>
</dbReference>
<feature type="domain" description="N-terminal" evidence="1">
    <location>
        <begin position="2"/>
        <end position="120"/>
    </location>
</feature>
<dbReference type="InterPro" id="IPR013610">
    <property type="entry name" value="ArdC_N"/>
</dbReference>
<keyword evidence="4" id="KW-1185">Reference proteome</keyword>
<organism evidence="3 4">
    <name type="scientific">Caulobacter henricii</name>
    <dbReference type="NCBI Taxonomy" id="69395"/>
    <lineage>
        <taxon>Bacteria</taxon>
        <taxon>Pseudomonadati</taxon>
        <taxon>Pseudomonadota</taxon>
        <taxon>Alphaproteobacteria</taxon>
        <taxon>Caulobacterales</taxon>
        <taxon>Caulobacteraceae</taxon>
        <taxon>Caulobacter</taxon>
    </lineage>
</organism>
<evidence type="ECO:0000259" key="2">
    <source>
        <dbReference type="Pfam" id="PF18818"/>
    </source>
</evidence>
<keyword evidence="3" id="KW-0614">Plasmid</keyword>
<sequence length="304" mass="33446">MHQHVTDQIIKALEVGTKPWEQPWRSAGGSLRPLRYNGEPYRGINVVMLWGASQERGFVSPYWMTFQQALELGGSVRKGERGSKVVKAGQSVFGDQDAPDQSDGDDGVSVRRWLKAYTVFNSEQIDGLPERYSVKAAEPGPLPERIAAADAFFASIPAKVINTGDRAYYRISTDDIHMPPLELFSDAEHHAATLAHELIHWTRHPDRLDRDFGRKTFGDEGYAKEECCAELGAAFVGAILGLRPSHIEDHAAYIGSWLKVLKDDKRFIFTAAGHAQRAVELLESYQPGAALADADGASAQEAAA</sequence>
<dbReference type="PIRSF" id="PIRSF037112">
    <property type="entry name" value="Antirestriction_ArdC"/>
    <property type="match status" value="1"/>
</dbReference>
<dbReference type="InterPro" id="IPR017113">
    <property type="entry name" value="Antirestriction_ArdC"/>
</dbReference>
<feature type="domain" description="Polyvalent protein metallopeptidase" evidence="2">
    <location>
        <begin position="148"/>
        <end position="273"/>
    </location>
</feature>
<evidence type="ECO:0008006" key="5">
    <source>
        <dbReference type="Google" id="ProtNLM"/>
    </source>
</evidence>
<dbReference type="Pfam" id="PF18818">
    <property type="entry name" value="MPTase-PolyVal"/>
    <property type="match status" value="1"/>
</dbReference>
<name>A0A0P0P4H0_9CAUL</name>
<evidence type="ECO:0000313" key="4">
    <source>
        <dbReference type="Proteomes" id="UP000056905"/>
    </source>
</evidence>
<dbReference type="AlphaFoldDB" id="A0A0P0P4H0"/>
<dbReference type="InterPro" id="IPR041459">
    <property type="entry name" value="MPTase-PolyVal"/>
</dbReference>
<gene>
    <name evidence="3" type="ORF">AQ619_18435</name>
</gene>
<evidence type="ECO:0000259" key="1">
    <source>
        <dbReference type="Pfam" id="PF08401"/>
    </source>
</evidence>
<proteinExistence type="predicted"/>
<accession>A0A0P0P4H0</accession>
<protein>
    <recommendedName>
        <fullName evidence="5">Antirestriction protein</fullName>
    </recommendedName>
</protein>
<dbReference type="GO" id="GO:0003697">
    <property type="term" value="F:single-stranded DNA binding"/>
    <property type="evidence" value="ECO:0007669"/>
    <property type="project" value="InterPro"/>
</dbReference>
<dbReference type="Proteomes" id="UP000056905">
    <property type="component" value="Plasmid pCB4"/>
</dbReference>
<reference evidence="3 4" key="1">
    <citation type="submission" date="2015-10" db="EMBL/GenBank/DDBJ databases">
        <title>Conservation of the essential genome among Caulobacter and Brevundimonas species.</title>
        <authorList>
            <person name="Scott D."/>
            <person name="Ely B."/>
        </authorList>
    </citation>
    <scope>NUCLEOTIDE SEQUENCE [LARGE SCALE GENOMIC DNA]</scope>
    <source>
        <strain evidence="3 4">CB4</strain>
        <plasmid evidence="4">CB4 Plasmid</plasmid>
    </source>
</reference>
<evidence type="ECO:0000313" key="3">
    <source>
        <dbReference type="EMBL" id="ALL15494.1"/>
    </source>
</evidence>
<dbReference type="Pfam" id="PF08401">
    <property type="entry name" value="ArdcN"/>
    <property type="match status" value="1"/>
</dbReference>